<evidence type="ECO:0000313" key="1">
    <source>
        <dbReference type="EMBL" id="CAB4798791.1"/>
    </source>
</evidence>
<protein>
    <submittedName>
        <fullName evidence="1">Unannotated protein</fullName>
    </submittedName>
</protein>
<dbReference type="EMBL" id="CAFAAK010000081">
    <property type="protein sequence ID" value="CAB4798791.1"/>
    <property type="molecule type" value="Genomic_DNA"/>
</dbReference>
<proteinExistence type="predicted"/>
<dbReference type="AlphaFoldDB" id="A0A6J6XNF5"/>
<sequence>MHAATGQRLTQGSGHMVLPDDFIESLGSVAAVQGQGHRLTLRAVADVK</sequence>
<reference evidence="1" key="1">
    <citation type="submission" date="2020-05" db="EMBL/GenBank/DDBJ databases">
        <authorList>
            <person name="Chiriac C."/>
            <person name="Salcher M."/>
            <person name="Ghai R."/>
            <person name="Kavagutti S V."/>
        </authorList>
    </citation>
    <scope>NUCLEOTIDE SEQUENCE</scope>
</reference>
<name>A0A6J6XNF5_9ZZZZ</name>
<accession>A0A6J6XNF5</accession>
<gene>
    <name evidence="1" type="ORF">UFOPK3024_00479</name>
</gene>
<organism evidence="1">
    <name type="scientific">freshwater metagenome</name>
    <dbReference type="NCBI Taxonomy" id="449393"/>
    <lineage>
        <taxon>unclassified sequences</taxon>
        <taxon>metagenomes</taxon>
        <taxon>ecological metagenomes</taxon>
    </lineage>
</organism>